<evidence type="ECO:0000259" key="8">
    <source>
        <dbReference type="Pfam" id="PF14322"/>
    </source>
</evidence>
<dbReference type="GO" id="GO:0009279">
    <property type="term" value="C:cell outer membrane"/>
    <property type="evidence" value="ECO:0007669"/>
    <property type="project" value="UniProtKB-SubCell"/>
</dbReference>
<evidence type="ECO:0000313" key="9">
    <source>
        <dbReference type="EMBL" id="PZX20422.1"/>
    </source>
</evidence>
<dbReference type="Proteomes" id="UP000249239">
    <property type="component" value="Unassembled WGS sequence"/>
</dbReference>
<evidence type="ECO:0000259" key="7">
    <source>
        <dbReference type="Pfam" id="PF07980"/>
    </source>
</evidence>
<evidence type="ECO:0000256" key="6">
    <source>
        <dbReference type="SAM" id="SignalP"/>
    </source>
</evidence>
<name>A0A2W7PAT5_9BACT</name>
<dbReference type="CDD" id="cd08977">
    <property type="entry name" value="SusD"/>
    <property type="match status" value="1"/>
</dbReference>
<dbReference type="Pfam" id="PF14322">
    <property type="entry name" value="SusD-like_3"/>
    <property type="match status" value="1"/>
</dbReference>
<feature type="domain" description="SusD-like N-terminal" evidence="8">
    <location>
        <begin position="108"/>
        <end position="239"/>
    </location>
</feature>
<dbReference type="AlphaFoldDB" id="A0A2W7PAT5"/>
<organism evidence="9 10">
    <name type="scientific">Breznakibacter xylanolyticus</name>
    <dbReference type="NCBI Taxonomy" id="990"/>
    <lineage>
        <taxon>Bacteria</taxon>
        <taxon>Pseudomonadati</taxon>
        <taxon>Bacteroidota</taxon>
        <taxon>Bacteroidia</taxon>
        <taxon>Marinilabiliales</taxon>
        <taxon>Marinilabiliaceae</taxon>
        <taxon>Breznakibacter</taxon>
    </lineage>
</organism>
<keyword evidence="10" id="KW-1185">Reference proteome</keyword>
<dbReference type="Gene3D" id="1.25.40.390">
    <property type="match status" value="1"/>
</dbReference>
<dbReference type="Gene3D" id="1.25.40.10">
    <property type="entry name" value="Tetratricopeptide repeat domain"/>
    <property type="match status" value="1"/>
</dbReference>
<comment type="caution">
    <text evidence="9">The sequence shown here is derived from an EMBL/GenBank/DDBJ whole genome shotgun (WGS) entry which is preliminary data.</text>
</comment>
<dbReference type="Gene3D" id="1.10.3780.10">
    <property type="entry name" value="SusD-like"/>
    <property type="match status" value="1"/>
</dbReference>
<keyword evidence="5" id="KW-0998">Cell outer membrane</keyword>
<reference evidence="9 10" key="1">
    <citation type="submission" date="2018-06" db="EMBL/GenBank/DDBJ databases">
        <title>Genomic Encyclopedia of Archaeal and Bacterial Type Strains, Phase II (KMG-II): from individual species to whole genera.</title>
        <authorList>
            <person name="Goeker M."/>
        </authorList>
    </citation>
    <scope>NUCLEOTIDE SEQUENCE [LARGE SCALE GENOMIC DNA]</scope>
    <source>
        <strain evidence="9 10">DSM 6779</strain>
    </source>
</reference>
<feature type="signal peptide" evidence="6">
    <location>
        <begin position="1"/>
        <end position="20"/>
    </location>
</feature>
<dbReference type="RefSeq" id="WP_111444147.1">
    <property type="nucleotide sequence ID" value="NZ_QKZK01000002.1"/>
</dbReference>
<keyword evidence="4" id="KW-0472">Membrane</keyword>
<evidence type="ECO:0000313" key="10">
    <source>
        <dbReference type="Proteomes" id="UP000249239"/>
    </source>
</evidence>
<evidence type="ECO:0000256" key="1">
    <source>
        <dbReference type="ARBA" id="ARBA00004442"/>
    </source>
</evidence>
<dbReference type="SUPFAM" id="SSF48452">
    <property type="entry name" value="TPR-like"/>
    <property type="match status" value="1"/>
</dbReference>
<dbReference type="PROSITE" id="PS51257">
    <property type="entry name" value="PROKAR_LIPOPROTEIN"/>
    <property type="match status" value="1"/>
</dbReference>
<dbReference type="InterPro" id="IPR011990">
    <property type="entry name" value="TPR-like_helical_dom_sf"/>
</dbReference>
<evidence type="ECO:0000256" key="2">
    <source>
        <dbReference type="ARBA" id="ARBA00006275"/>
    </source>
</evidence>
<dbReference type="Pfam" id="PF07980">
    <property type="entry name" value="SusD_RagB"/>
    <property type="match status" value="1"/>
</dbReference>
<evidence type="ECO:0000256" key="4">
    <source>
        <dbReference type="ARBA" id="ARBA00023136"/>
    </source>
</evidence>
<proteinExistence type="inferred from homology"/>
<accession>A0A2W7PAT5</accession>
<dbReference type="InterPro" id="IPR012944">
    <property type="entry name" value="SusD_RagB_dom"/>
</dbReference>
<sequence length="524" mass="59105">MKKTLYLAAIVLATSLSACTDDLDQMPNTSTTSSQVYTTAANYKAVLGKLYASFVIAGQEKDGNKDLSSNLGFDYMRYYFNLQECGTDEVASTWLEGDKLRDVTFLNWDANDPWVSDMYYRAYYTIALANELIRNATDSKISGFSDAEQASLRTYRTEARFLRALAYYHVLDLYRNAPFVTENDPVGAFIPPRYTAEKLFQYIESELLAINESLPARQTVEYGHAPQAAAWTLLSRLYLNHKVYLEKEDAAYYTQCITWCNKVIAAGYTIEGDYAKLFNADNHLRTNEIIFPLVVDATLTSSWGASTSIICGASNADSKTLLGVSSEWNSFRTRGELTNKFDDDDRRGMFYTQGQTQFIEAMDNQVHGYLSLKWTNLNDAGEAVSNTAKDGVSTDYPMFRLADVYLMLAEAHVRGGAGTSLDIATGYVNQLRERAYGDNYATKGQITKSALTLPFLIDERARELYWEGVRRTDLIRFGMFTTADYIWQWKGGIKEGKAVDKKYNIYPIPATELSANPNLKNENY</sequence>
<gene>
    <name evidence="9" type="ORF">LX69_00421</name>
</gene>
<feature type="chain" id="PRO_5015958749" evidence="6">
    <location>
        <begin position="21"/>
        <end position="524"/>
    </location>
</feature>
<protein>
    <submittedName>
        <fullName evidence="9">Putative outer membrane starch-binding protein</fullName>
    </submittedName>
</protein>
<dbReference type="OrthoDB" id="9783641at2"/>
<comment type="similarity">
    <text evidence="2">Belongs to the SusD family.</text>
</comment>
<keyword evidence="3 6" id="KW-0732">Signal</keyword>
<dbReference type="InterPro" id="IPR033985">
    <property type="entry name" value="SusD-like_N"/>
</dbReference>
<comment type="subcellular location">
    <subcellularLocation>
        <location evidence="1">Cell outer membrane</location>
    </subcellularLocation>
</comment>
<evidence type="ECO:0000256" key="3">
    <source>
        <dbReference type="ARBA" id="ARBA00022729"/>
    </source>
</evidence>
<evidence type="ECO:0000256" key="5">
    <source>
        <dbReference type="ARBA" id="ARBA00023237"/>
    </source>
</evidence>
<dbReference type="EMBL" id="QKZK01000002">
    <property type="protein sequence ID" value="PZX20422.1"/>
    <property type="molecule type" value="Genomic_DNA"/>
</dbReference>
<feature type="domain" description="RagB/SusD" evidence="7">
    <location>
        <begin position="362"/>
        <end position="523"/>
    </location>
</feature>